<dbReference type="InterPro" id="IPR006016">
    <property type="entry name" value="UspA"/>
</dbReference>
<protein>
    <submittedName>
        <fullName evidence="2">Universal stress family protein</fullName>
    </submittedName>
</protein>
<feature type="domain" description="UspA" evidence="1">
    <location>
        <begin position="10"/>
        <end position="69"/>
    </location>
</feature>
<reference evidence="2 3" key="1">
    <citation type="submission" date="2017-02" db="EMBL/GenBank/DDBJ databases">
        <title>Complete genome sequences of Mycobacterium kansasii strains isolated from rhesus macaques.</title>
        <authorList>
            <person name="Panda A."/>
            <person name="Nagaraj S."/>
            <person name="Zhao X."/>
            <person name="Tettelin H."/>
            <person name="Detolla L.J."/>
        </authorList>
    </citation>
    <scope>NUCLEOTIDE SEQUENCE [LARGE SCALE GENOMIC DNA]</scope>
    <source>
        <strain evidence="2 3">11-3469</strain>
    </source>
</reference>
<name>A0A1V3WD51_MYCKA</name>
<comment type="caution">
    <text evidence="2">The sequence shown here is derived from an EMBL/GenBank/DDBJ whole genome shotgun (WGS) entry which is preliminary data.</text>
</comment>
<sequence>MSILEKRLGVVVGADGSPASNAAVCWAARDAAMRNVQLTIVHVVSTDVATWPPMPYPDTWAVWQEDEGARFWPLRTRSPTSRSRGAEAHREE</sequence>
<accession>A0A1V3WD51</accession>
<gene>
    <name evidence="2" type="ORF">BZL29_8241</name>
</gene>
<evidence type="ECO:0000313" key="3">
    <source>
        <dbReference type="Proteomes" id="UP000188532"/>
    </source>
</evidence>
<proteinExistence type="predicted"/>
<dbReference type="Proteomes" id="UP000188532">
    <property type="component" value="Unassembled WGS sequence"/>
</dbReference>
<dbReference type="Gene3D" id="3.40.50.620">
    <property type="entry name" value="HUPs"/>
    <property type="match status" value="1"/>
</dbReference>
<dbReference type="SUPFAM" id="SSF52402">
    <property type="entry name" value="Adenine nucleotide alpha hydrolases-like"/>
    <property type="match status" value="1"/>
</dbReference>
<organism evidence="2 3">
    <name type="scientific">Mycobacterium kansasii</name>
    <dbReference type="NCBI Taxonomy" id="1768"/>
    <lineage>
        <taxon>Bacteria</taxon>
        <taxon>Bacillati</taxon>
        <taxon>Actinomycetota</taxon>
        <taxon>Actinomycetes</taxon>
        <taxon>Mycobacteriales</taxon>
        <taxon>Mycobacteriaceae</taxon>
        <taxon>Mycobacterium</taxon>
    </lineage>
</organism>
<dbReference type="EMBL" id="MVBN01000013">
    <property type="protein sequence ID" value="OOK64346.1"/>
    <property type="molecule type" value="Genomic_DNA"/>
</dbReference>
<dbReference type="InterPro" id="IPR014729">
    <property type="entry name" value="Rossmann-like_a/b/a_fold"/>
</dbReference>
<evidence type="ECO:0000259" key="1">
    <source>
        <dbReference type="Pfam" id="PF00582"/>
    </source>
</evidence>
<dbReference type="AlphaFoldDB" id="A0A1V3WD51"/>
<dbReference type="Pfam" id="PF00582">
    <property type="entry name" value="Usp"/>
    <property type="match status" value="1"/>
</dbReference>
<evidence type="ECO:0000313" key="2">
    <source>
        <dbReference type="EMBL" id="OOK64346.1"/>
    </source>
</evidence>